<proteinExistence type="predicted"/>
<evidence type="ECO:0000313" key="2">
    <source>
        <dbReference type="Proteomes" id="UP001432000"/>
    </source>
</evidence>
<name>A0ABZ2PJT6_9NOCA</name>
<keyword evidence="2" id="KW-1185">Reference proteome</keyword>
<evidence type="ECO:0008006" key="3">
    <source>
        <dbReference type="Google" id="ProtNLM"/>
    </source>
</evidence>
<dbReference type="Proteomes" id="UP001432000">
    <property type="component" value="Chromosome"/>
</dbReference>
<sequence length="389" mass="41233">MRTHRGFGLPIVLQGIWRSDERVDRVDFAAVHANLASGQLGRKIVSPRVPGARRRWTRSTESHPLRYDAEPLSEDKVLSWADAQGDIELDPEFGPGWRMSVAAVETGGTVMSLVCSHTLADAAGLIAAAGRAFEGSAPEFRVRRSSDLGDAVSLAARVAAGSVRASASLVLSRDSRRELTGYVRSRKTVEFHDVHPSTAIFDIEANLSNTAFISLVAEIAASLGEREPISVNVPFRSNARGTNRIGMATVSVSGTDTLADIKRATKAAIATPANAPSGFPAEAVQLMSDARAATMTSSLGTARVLCSNIGALPESIASISGHRATTVATRAIHPNAGRSRTKTVLSAYISTMGSTSTLSLVGTENRFVPILTDRAAAVLTRRGLPHKSW</sequence>
<accession>A0ABZ2PJT6</accession>
<dbReference type="RefSeq" id="WP_338889948.1">
    <property type="nucleotide sequence ID" value="NZ_CP147846.1"/>
</dbReference>
<evidence type="ECO:0000313" key="1">
    <source>
        <dbReference type="EMBL" id="WXG69259.1"/>
    </source>
</evidence>
<organism evidence="1 2">
    <name type="scientific">Rhodococcus sovatensis</name>
    <dbReference type="NCBI Taxonomy" id="1805840"/>
    <lineage>
        <taxon>Bacteria</taxon>
        <taxon>Bacillati</taxon>
        <taxon>Actinomycetota</taxon>
        <taxon>Actinomycetes</taxon>
        <taxon>Mycobacteriales</taxon>
        <taxon>Nocardiaceae</taxon>
        <taxon>Rhodococcus</taxon>
    </lineage>
</organism>
<gene>
    <name evidence="1" type="ORF">WDS16_01465</name>
</gene>
<protein>
    <recommendedName>
        <fullName evidence="3">Diacylglycerol O-acyltransferase</fullName>
    </recommendedName>
</protein>
<reference evidence="1 2" key="1">
    <citation type="submission" date="2024-03" db="EMBL/GenBank/DDBJ databases">
        <title>Natural products discovery in diverse microorganisms through a two-stage MS feature dereplication strategy.</title>
        <authorList>
            <person name="Zhang R."/>
        </authorList>
    </citation>
    <scope>NUCLEOTIDE SEQUENCE [LARGE SCALE GENOMIC DNA]</scope>
    <source>
        <strain evidence="1 2">18930</strain>
    </source>
</reference>
<dbReference type="EMBL" id="CP147846">
    <property type="protein sequence ID" value="WXG69259.1"/>
    <property type="molecule type" value="Genomic_DNA"/>
</dbReference>